<dbReference type="PANTHER" id="PTHR19256:SF65">
    <property type="entry name" value="T CELL RECEPTOR GAMMA CONSTANT 1-RELATED"/>
    <property type="match status" value="1"/>
</dbReference>
<evidence type="ECO:0000313" key="8">
    <source>
        <dbReference type="Ensembl" id="ENSCAFP00845029418.1"/>
    </source>
</evidence>
<organism evidence="8 9">
    <name type="scientific">Canis lupus familiaris</name>
    <name type="common">Dog</name>
    <name type="synonym">Canis familiaris</name>
    <dbReference type="NCBI Taxonomy" id="9615"/>
    <lineage>
        <taxon>Eukaryota</taxon>
        <taxon>Metazoa</taxon>
        <taxon>Chordata</taxon>
        <taxon>Craniata</taxon>
        <taxon>Vertebrata</taxon>
        <taxon>Euteleostomi</taxon>
        <taxon>Mammalia</taxon>
        <taxon>Eutheria</taxon>
        <taxon>Laurasiatheria</taxon>
        <taxon>Carnivora</taxon>
        <taxon>Caniformia</taxon>
        <taxon>Canidae</taxon>
        <taxon>Canis</taxon>
    </lineage>
</organism>
<feature type="transmembrane region" description="Helical" evidence="7">
    <location>
        <begin position="66"/>
        <end position="88"/>
    </location>
</feature>
<dbReference type="InterPro" id="IPR051117">
    <property type="entry name" value="TRG_var/const_region"/>
</dbReference>
<dbReference type="PANTHER" id="PTHR19256">
    <property type="entry name" value="T-CELL RECEPTOR GAMMA CHAIN"/>
    <property type="match status" value="1"/>
</dbReference>
<dbReference type="Proteomes" id="UP000805418">
    <property type="component" value="Chromosome 18"/>
</dbReference>
<dbReference type="OrthoDB" id="8924181at2759"/>
<reference evidence="8" key="3">
    <citation type="submission" date="2025-09" db="UniProtKB">
        <authorList>
            <consortium name="Ensembl"/>
        </authorList>
    </citation>
    <scope>IDENTIFICATION</scope>
    <source>
        <strain evidence="8">Boxer</strain>
    </source>
</reference>
<proteinExistence type="predicted"/>
<reference evidence="8" key="2">
    <citation type="submission" date="2025-08" db="UniProtKB">
        <authorList>
            <consortium name="Ensembl"/>
        </authorList>
    </citation>
    <scope>IDENTIFICATION</scope>
    <source>
        <strain evidence="8">Boxer</strain>
    </source>
</reference>
<evidence type="ECO:0000256" key="3">
    <source>
        <dbReference type="ARBA" id="ARBA00022989"/>
    </source>
</evidence>
<keyword evidence="5" id="KW-0675">Receptor</keyword>
<keyword evidence="9" id="KW-1185">Reference proteome</keyword>
<dbReference type="GeneTree" id="ENSGT00940000153143"/>
<accession>A0A8I3PEZ9</accession>
<evidence type="ECO:0000256" key="4">
    <source>
        <dbReference type="ARBA" id="ARBA00023136"/>
    </source>
</evidence>
<name>A0A8I3PEZ9_CANLF</name>
<keyword evidence="2 7" id="KW-0812">Transmembrane</keyword>
<dbReference type="Ensembl" id="ENSCAFT00845037552.1">
    <property type="protein sequence ID" value="ENSCAFP00845029418.1"/>
    <property type="gene ID" value="ENSCAFG00845021281.1"/>
</dbReference>
<evidence type="ECO:0000256" key="2">
    <source>
        <dbReference type="ARBA" id="ARBA00022692"/>
    </source>
</evidence>
<dbReference type="GO" id="GO:0016020">
    <property type="term" value="C:membrane"/>
    <property type="evidence" value="ECO:0007669"/>
    <property type="project" value="UniProtKB-SubCell"/>
</dbReference>
<keyword evidence="4 7" id="KW-0472">Membrane</keyword>
<evidence type="ECO:0000256" key="6">
    <source>
        <dbReference type="ARBA" id="ARBA00023319"/>
    </source>
</evidence>
<dbReference type="InterPro" id="IPR013783">
    <property type="entry name" value="Ig-like_fold"/>
</dbReference>
<dbReference type="Gene3D" id="2.60.40.10">
    <property type="entry name" value="Immunoglobulins"/>
    <property type="match status" value="1"/>
</dbReference>
<evidence type="ECO:0000256" key="7">
    <source>
        <dbReference type="SAM" id="Phobius"/>
    </source>
</evidence>
<keyword evidence="3 7" id="KW-1133">Transmembrane helix</keyword>
<reference evidence="8" key="1">
    <citation type="submission" date="2020-03" db="EMBL/GenBank/DDBJ databases">
        <title>Long-read based genome assembly of a Labrador retriever dog.</title>
        <authorList>
            <person name="Eory L."/>
            <person name="Zhang W."/>
            <person name="Schoenebeck J."/>
        </authorList>
    </citation>
    <scope>NUCLEOTIDE SEQUENCE [LARGE SCALE GENOMIC DNA]</scope>
    <source>
        <strain evidence="8">Labrador retriever</strain>
    </source>
</reference>
<keyword evidence="6" id="KW-0393">Immunoglobulin domain</keyword>
<comment type="subcellular location">
    <subcellularLocation>
        <location evidence="1">Membrane</location>
    </subcellularLocation>
</comment>
<evidence type="ECO:0000313" key="9">
    <source>
        <dbReference type="Proteomes" id="UP000805418"/>
    </source>
</evidence>
<evidence type="ECO:0000256" key="5">
    <source>
        <dbReference type="ARBA" id="ARBA00023170"/>
    </source>
</evidence>
<sequence length="100" mass="11336">MKTKDKYMKFSWLTVTDVSMDNEHKSIVKHKSNKGGVDQEILFPSINKDSKTDLTTPLQLMNISVCYIYTLLLFKSLVYSAIITTHFLGRPALYGNGKSS</sequence>
<evidence type="ECO:0000256" key="1">
    <source>
        <dbReference type="ARBA" id="ARBA00004370"/>
    </source>
</evidence>
<protein>
    <submittedName>
        <fullName evidence="8">Uncharacterized protein</fullName>
    </submittedName>
</protein>
<dbReference type="AlphaFoldDB" id="A0A8I3PEZ9"/>